<reference evidence="3" key="1">
    <citation type="submission" date="2018-11" db="EMBL/GenBank/DDBJ databases">
        <title>Complete genome sequence of Paenibacillus sp. ML311-T8.</title>
        <authorList>
            <person name="Nam Y.-D."/>
            <person name="Kang J."/>
            <person name="Chung W.-H."/>
            <person name="Park Y.S."/>
        </authorList>
    </citation>
    <scope>NUCLEOTIDE SEQUENCE [LARGE SCALE GENOMIC DNA]</scope>
    <source>
        <strain evidence="3">ML311-T8</strain>
    </source>
</reference>
<keyword evidence="3" id="KW-1185">Reference proteome</keyword>
<dbReference type="Gene3D" id="3.90.20.10">
    <property type="match status" value="1"/>
</dbReference>
<name>A0A6B8RJ73_9BACL</name>
<gene>
    <name evidence="2" type="ORF">EHS13_13985</name>
</gene>
<protein>
    <recommendedName>
        <fullName evidence="4">Hemolysin XhlA</fullName>
    </recommendedName>
</protein>
<dbReference type="Proteomes" id="UP000426246">
    <property type="component" value="Chromosome"/>
</dbReference>
<keyword evidence="1" id="KW-0175">Coiled coil</keyword>
<sequence>MEQRFREIDSRLDRVEDRQEKLEKELKGHELEFAEMKVYVKEIYKRMDTISLTLEAMKSYSGNKWDTFIEKILWVALGIIGTYIATKLNIK</sequence>
<evidence type="ECO:0000256" key="1">
    <source>
        <dbReference type="SAM" id="Coils"/>
    </source>
</evidence>
<dbReference type="EMBL" id="CP034235">
    <property type="protein sequence ID" value="QGQ95907.1"/>
    <property type="molecule type" value="Genomic_DNA"/>
</dbReference>
<dbReference type="AlphaFoldDB" id="A0A6B8RJ73"/>
<accession>A0A6B8RJ73</accession>
<dbReference type="KEGG" id="ppsc:EHS13_13985"/>
<evidence type="ECO:0008006" key="4">
    <source>
        <dbReference type="Google" id="ProtNLM"/>
    </source>
</evidence>
<feature type="coiled-coil region" evidence="1">
    <location>
        <begin position="5"/>
        <end position="32"/>
    </location>
</feature>
<evidence type="ECO:0000313" key="3">
    <source>
        <dbReference type="Proteomes" id="UP000426246"/>
    </source>
</evidence>
<proteinExistence type="predicted"/>
<evidence type="ECO:0000313" key="2">
    <source>
        <dbReference type="EMBL" id="QGQ95907.1"/>
    </source>
</evidence>
<organism evidence="2 3">
    <name type="scientific">Paenibacillus psychroresistens</name>
    <dbReference type="NCBI Taxonomy" id="1778678"/>
    <lineage>
        <taxon>Bacteria</taxon>
        <taxon>Bacillati</taxon>
        <taxon>Bacillota</taxon>
        <taxon>Bacilli</taxon>
        <taxon>Bacillales</taxon>
        <taxon>Paenibacillaceae</taxon>
        <taxon>Paenibacillus</taxon>
    </lineage>
</organism>
<dbReference type="RefSeq" id="WP_155700941.1">
    <property type="nucleotide sequence ID" value="NZ_CP034235.1"/>
</dbReference>